<gene>
    <name evidence="3" type="ORF">H3309_07530</name>
</gene>
<evidence type="ECO:0000259" key="2">
    <source>
        <dbReference type="Pfam" id="PF01757"/>
    </source>
</evidence>
<keyword evidence="4" id="KW-1185">Reference proteome</keyword>
<dbReference type="AlphaFoldDB" id="A0A7G5ILQ1"/>
<feature type="transmembrane region" description="Helical" evidence="1">
    <location>
        <begin position="7"/>
        <end position="27"/>
    </location>
</feature>
<dbReference type="Proteomes" id="UP000515292">
    <property type="component" value="Chromosome"/>
</dbReference>
<reference evidence="3 4" key="1">
    <citation type="submission" date="2020-07" db="EMBL/GenBank/DDBJ databases">
        <title>Complete genome sequence for Sandaracinobacter sp. M6.</title>
        <authorList>
            <person name="Tang Y."/>
            <person name="Liu Q."/>
            <person name="Guo Z."/>
            <person name="Lei P."/>
            <person name="Huang B."/>
        </authorList>
    </citation>
    <scope>NUCLEOTIDE SEQUENCE [LARGE SCALE GENOMIC DNA]</scope>
    <source>
        <strain evidence="3 4">M6</strain>
    </source>
</reference>
<dbReference type="PANTHER" id="PTHR36927:SF3">
    <property type="entry name" value="GLUCANS BIOSYNTHESIS PROTEIN C"/>
    <property type="match status" value="1"/>
</dbReference>
<keyword evidence="1" id="KW-0812">Transmembrane</keyword>
<feature type="transmembrane region" description="Helical" evidence="1">
    <location>
        <begin position="138"/>
        <end position="158"/>
    </location>
</feature>
<proteinExistence type="predicted"/>
<dbReference type="KEGG" id="sand:H3309_07530"/>
<accession>A0A7G5ILQ1</accession>
<dbReference type="EMBL" id="CP059851">
    <property type="protein sequence ID" value="QMW24293.1"/>
    <property type="molecule type" value="Genomic_DNA"/>
</dbReference>
<evidence type="ECO:0000256" key="1">
    <source>
        <dbReference type="SAM" id="Phobius"/>
    </source>
</evidence>
<evidence type="ECO:0000313" key="4">
    <source>
        <dbReference type="Proteomes" id="UP000515292"/>
    </source>
</evidence>
<dbReference type="InterPro" id="IPR050623">
    <property type="entry name" value="Glucan_succinyl_AcylTrfase"/>
</dbReference>
<dbReference type="InterPro" id="IPR002656">
    <property type="entry name" value="Acyl_transf_3_dom"/>
</dbReference>
<name>A0A7G5ILQ1_9SPHN</name>
<keyword evidence="3" id="KW-0012">Acyltransferase</keyword>
<dbReference type="Pfam" id="PF01757">
    <property type="entry name" value="Acyl_transf_3"/>
    <property type="match status" value="1"/>
</dbReference>
<keyword evidence="3" id="KW-0808">Transferase</keyword>
<keyword evidence="1" id="KW-1133">Transmembrane helix</keyword>
<feature type="domain" description="Acyltransferase 3" evidence="2">
    <location>
        <begin position="1"/>
        <end position="182"/>
    </location>
</feature>
<feature type="transmembrane region" description="Helical" evidence="1">
    <location>
        <begin position="80"/>
        <end position="98"/>
    </location>
</feature>
<feature type="transmembrane region" description="Helical" evidence="1">
    <location>
        <begin position="47"/>
        <end position="68"/>
    </location>
</feature>
<keyword evidence="1" id="KW-0472">Membrane</keyword>
<feature type="transmembrane region" description="Helical" evidence="1">
    <location>
        <begin position="165"/>
        <end position="184"/>
    </location>
</feature>
<dbReference type="RefSeq" id="WP_182298141.1">
    <property type="nucleotide sequence ID" value="NZ_CP059851.1"/>
</dbReference>
<sequence length="290" mass="32572">MDWLRIGAFALLILYHCGMYYVTWDWHIKSPAASTAAEPLMLLVNPWRLGLLFVISGIATRFMADRLAPAQLMVRRFHRLFWPLFFGMLVVVPPQTYYQLLDLAGPAATQDFWWRYVTGSGDWCRAGQCLVTPTWNHLWFVAYLLVYTLLLAAMLRLMPTFAARLAFVTRPALFLLLPLPWLVFTRVVLKPAFGETHALFDDVYGHAAYGWAFWPRATPRCSTGCHGCGRFCLPCQLRSGRRSGRCLMISAALRSPLPVPAVRCRNGVRSPACSVSPGASGTMTILGVNP</sequence>
<dbReference type="PANTHER" id="PTHR36927">
    <property type="entry name" value="BLR4337 PROTEIN"/>
    <property type="match status" value="1"/>
</dbReference>
<organism evidence="3 4">
    <name type="scientific">Sandaracinobacteroides saxicola</name>
    <dbReference type="NCBI Taxonomy" id="2759707"/>
    <lineage>
        <taxon>Bacteria</taxon>
        <taxon>Pseudomonadati</taxon>
        <taxon>Pseudomonadota</taxon>
        <taxon>Alphaproteobacteria</taxon>
        <taxon>Sphingomonadales</taxon>
        <taxon>Sphingosinicellaceae</taxon>
        <taxon>Sandaracinobacteroides</taxon>
    </lineage>
</organism>
<evidence type="ECO:0000313" key="3">
    <source>
        <dbReference type="EMBL" id="QMW24293.1"/>
    </source>
</evidence>
<protein>
    <submittedName>
        <fullName evidence="3">Acyltransferase family protein</fullName>
    </submittedName>
</protein>
<dbReference type="GO" id="GO:0016747">
    <property type="term" value="F:acyltransferase activity, transferring groups other than amino-acyl groups"/>
    <property type="evidence" value="ECO:0007669"/>
    <property type="project" value="InterPro"/>
</dbReference>